<dbReference type="RefSeq" id="WP_264959657.1">
    <property type="nucleotide sequence ID" value="NZ_JAPDUQ010000002.1"/>
</dbReference>
<dbReference type="Pfam" id="PF13749">
    <property type="entry name" value="HATPase_c_4"/>
    <property type="match status" value="1"/>
</dbReference>
<comment type="caution">
    <text evidence="2">The sequence shown here is derived from an EMBL/GenBank/DDBJ whole genome shotgun (WGS) entry which is preliminary data.</text>
</comment>
<dbReference type="InterPro" id="IPR038461">
    <property type="entry name" value="Schlafen_AlbA_2_dom_sf"/>
</dbReference>
<evidence type="ECO:0000259" key="1">
    <source>
        <dbReference type="Pfam" id="PF04326"/>
    </source>
</evidence>
<dbReference type="EMBL" id="JAPDUS010000031">
    <property type="protein sequence ID" value="MCW4094491.1"/>
    <property type="molecule type" value="Genomic_DNA"/>
</dbReference>
<dbReference type="Proteomes" id="UP001209074">
    <property type="component" value="Unassembled WGS sequence"/>
</dbReference>
<dbReference type="Gene3D" id="3.30.950.30">
    <property type="entry name" value="Schlafen, AAA domain"/>
    <property type="match status" value="1"/>
</dbReference>
<dbReference type="PANTHER" id="PTHR30595">
    <property type="entry name" value="GLPR-RELATED TRANSCRIPTIONAL REPRESSOR"/>
    <property type="match status" value="1"/>
</dbReference>
<name>A0AAW5U174_9BACT</name>
<gene>
    <name evidence="2" type="ORF">ONT05_13240</name>
</gene>
<dbReference type="PANTHER" id="PTHR30595:SF6">
    <property type="entry name" value="SCHLAFEN ALBA-2 DOMAIN-CONTAINING PROTEIN"/>
    <property type="match status" value="1"/>
</dbReference>
<evidence type="ECO:0000313" key="2">
    <source>
        <dbReference type="EMBL" id="MCW4094491.1"/>
    </source>
</evidence>
<feature type="domain" description="Schlafen AlbA-2" evidence="1">
    <location>
        <begin position="3"/>
        <end position="121"/>
    </location>
</feature>
<accession>A0AAW5U174</accession>
<organism evidence="2 3">
    <name type="scientific">Segatella copri</name>
    <dbReference type="NCBI Taxonomy" id="165179"/>
    <lineage>
        <taxon>Bacteria</taxon>
        <taxon>Pseudomonadati</taxon>
        <taxon>Bacteroidota</taxon>
        <taxon>Bacteroidia</taxon>
        <taxon>Bacteroidales</taxon>
        <taxon>Prevotellaceae</taxon>
        <taxon>Segatella</taxon>
    </lineage>
</organism>
<dbReference type="InterPro" id="IPR007421">
    <property type="entry name" value="Schlafen_AlbA_2_dom"/>
</dbReference>
<protein>
    <submittedName>
        <fullName evidence="2">DNA binding domain-containing protein</fullName>
    </submittedName>
</protein>
<dbReference type="InterPro" id="IPR038475">
    <property type="entry name" value="RecG_C_sf"/>
</dbReference>
<evidence type="ECO:0000313" key="3">
    <source>
        <dbReference type="Proteomes" id="UP001209074"/>
    </source>
</evidence>
<sequence>MKENSIYDAKSLMTVFGKKADFPELAKDCVAFSNAQGGCMDIGIEDGETLPPKEQAIPEELPTIIVNKISGLTHGVSISAEIIIAENGGEFVRLHIQRNPSAIAVTSSGKIYIRIGDNSMPVGSEDIARLAADKGCLNWEDIISTFSWHDADEEKLNNFLYLIKHSDRVSSFVKQKDVKELLDYYYMTDADSDKMTQLGVLFIGKQTQRGRIMNAPVIQVIKYDSYGDKVNKWLWDDFSKTPYEQINEIWNEVPEWRESSEISDGMFRRNIPAYPESVIRELISNALVHRPYTIRGDIFINIYPEYMEIVNPGRLPLGITVENILHSTKKRNEHMAGIFYALHLMEREGSGYDMMYETLLSNGKTVPYVEEGEDWVKVRIDRRIISQEMIKVIDHAERNMLFKQKQLICLGLIAQNESITATGLIKLLHLKDADALRSWLHPLIEKGYVVATDKRSKSKEYQVDPRVLKDSQYKGKTTLKRIENYRLKELIMEDLKIYGPCSVTDIHERIGKEIPLRKIQIQIKSLIEELKITAEGQKRWTLYRIKT</sequence>
<dbReference type="Pfam" id="PF04326">
    <property type="entry name" value="SLFN_AlbA_2"/>
    <property type="match status" value="1"/>
</dbReference>
<dbReference type="AlphaFoldDB" id="A0AAW5U174"/>
<reference evidence="2" key="1">
    <citation type="submission" date="2022-11" db="EMBL/GenBank/DDBJ databases">
        <title>Genomic repertoires linked with pathogenic potency of arthritogenic Prevotella copri isolated from the gut of rheumatoid arthritis patients.</title>
        <authorList>
            <person name="Nii T."/>
            <person name="Maeda Y."/>
            <person name="Motooka D."/>
            <person name="Naito M."/>
            <person name="Matsumoto Y."/>
            <person name="Ogawa T."/>
            <person name="Oguro-Igashira E."/>
            <person name="Kishikawa T."/>
            <person name="Yamashita M."/>
            <person name="Koizumi S."/>
            <person name="Kurakawa T."/>
            <person name="Okumura R."/>
            <person name="Kayama H."/>
            <person name="Murakami M."/>
            <person name="Sakaguchi T."/>
            <person name="Das B."/>
            <person name="Nakamura S."/>
            <person name="Okada Y."/>
            <person name="Kumanogoh A."/>
            <person name="Takeda K."/>
        </authorList>
    </citation>
    <scope>NUCLEOTIDE SEQUENCE</scope>
    <source>
        <strain evidence="2">N016-13</strain>
    </source>
</reference>
<dbReference type="Gene3D" id="3.30.565.60">
    <property type="match status" value="1"/>
</dbReference>
<proteinExistence type="predicted"/>